<dbReference type="PROSITE" id="PS50110">
    <property type="entry name" value="RESPONSE_REGULATORY"/>
    <property type="match status" value="2"/>
</dbReference>
<protein>
    <recommendedName>
        <fullName evidence="2">histidine kinase</fullName>
        <ecNumber evidence="2">2.7.13.3</ecNumber>
    </recommendedName>
</protein>
<dbReference type="CDD" id="cd00082">
    <property type="entry name" value="HisKA"/>
    <property type="match status" value="1"/>
</dbReference>
<evidence type="ECO:0000256" key="4">
    <source>
        <dbReference type="ARBA" id="ARBA00022679"/>
    </source>
</evidence>
<evidence type="ECO:0000313" key="15">
    <source>
        <dbReference type="EMBL" id="MBX3893012.1"/>
    </source>
</evidence>
<feature type="coiled-coil region" evidence="10">
    <location>
        <begin position="158"/>
        <end position="203"/>
    </location>
</feature>
<dbReference type="PRINTS" id="PR00344">
    <property type="entry name" value="BCTRLSENSOR"/>
</dbReference>
<evidence type="ECO:0000259" key="13">
    <source>
        <dbReference type="PROSITE" id="PS50110"/>
    </source>
</evidence>
<dbReference type="Pfam" id="PF00072">
    <property type="entry name" value="Response_reg"/>
    <property type="match status" value="2"/>
</dbReference>
<evidence type="ECO:0000256" key="5">
    <source>
        <dbReference type="ARBA" id="ARBA00022741"/>
    </source>
</evidence>
<reference evidence="15" key="1">
    <citation type="submission" date="2018-06" db="EMBL/GenBank/DDBJ databases">
        <authorList>
            <person name="O'Rourke A."/>
        </authorList>
    </citation>
    <scope>NUCLEOTIDE SEQUENCE</scope>
    <source>
        <strain evidence="15">132550021-3</strain>
    </source>
</reference>
<dbReference type="RefSeq" id="WP_116576904.1">
    <property type="nucleotide sequence ID" value="NZ_JACBXL010000023.1"/>
</dbReference>
<dbReference type="InterPro" id="IPR036097">
    <property type="entry name" value="HisK_dim/P_sf"/>
</dbReference>
<evidence type="ECO:0000256" key="9">
    <source>
        <dbReference type="PROSITE-ProRule" id="PRU00169"/>
    </source>
</evidence>
<proteinExistence type="predicted"/>
<evidence type="ECO:0000313" key="16">
    <source>
        <dbReference type="Proteomes" id="UP001199322"/>
    </source>
</evidence>
<comment type="catalytic activity">
    <reaction evidence="1">
        <text>ATP + protein L-histidine = ADP + protein N-phospho-L-histidine.</text>
        <dbReference type="EC" id="2.7.13.3"/>
    </reaction>
</comment>
<dbReference type="Pfam" id="PF02518">
    <property type="entry name" value="HATPase_c"/>
    <property type="match status" value="1"/>
</dbReference>
<keyword evidence="4" id="KW-0808">Transferase</keyword>
<name>A0A9Q3LT77_RALPI</name>
<keyword evidence="7" id="KW-0067">ATP-binding</keyword>
<keyword evidence="5" id="KW-0547">Nucleotide-binding</keyword>
<dbReference type="InterPro" id="IPR000700">
    <property type="entry name" value="PAS-assoc_C"/>
</dbReference>
<keyword evidence="10" id="KW-0175">Coiled coil</keyword>
<accession>A0A9Q3LT77</accession>
<feature type="domain" description="Response regulatory" evidence="13">
    <location>
        <begin position="613"/>
        <end position="725"/>
    </location>
</feature>
<dbReference type="AlphaFoldDB" id="A0A9Q3LT77"/>
<feature type="domain" description="PAC" evidence="14">
    <location>
        <begin position="114"/>
        <end position="167"/>
    </location>
</feature>
<comment type="caution">
    <text evidence="15">The sequence shown here is derived from an EMBL/GenBank/DDBJ whole genome shotgun (WGS) entry which is preliminary data.</text>
</comment>
<evidence type="ECO:0000259" key="12">
    <source>
        <dbReference type="PROSITE" id="PS50109"/>
    </source>
</evidence>
<organism evidence="15 16">
    <name type="scientific">Ralstonia pickettii</name>
    <name type="common">Burkholderia pickettii</name>
    <dbReference type="NCBI Taxonomy" id="329"/>
    <lineage>
        <taxon>Bacteria</taxon>
        <taxon>Pseudomonadati</taxon>
        <taxon>Pseudomonadota</taxon>
        <taxon>Betaproteobacteria</taxon>
        <taxon>Burkholderiales</taxon>
        <taxon>Burkholderiaceae</taxon>
        <taxon>Ralstonia</taxon>
    </lineage>
</organism>
<dbReference type="SUPFAM" id="SSF52172">
    <property type="entry name" value="CheY-like"/>
    <property type="match status" value="2"/>
</dbReference>
<feature type="compositionally biased region" description="Low complexity" evidence="11">
    <location>
        <begin position="586"/>
        <end position="599"/>
    </location>
</feature>
<dbReference type="Gene3D" id="1.10.287.130">
    <property type="match status" value="1"/>
</dbReference>
<gene>
    <name evidence="15" type="ORF">DEE74_24390</name>
</gene>
<evidence type="ECO:0000256" key="6">
    <source>
        <dbReference type="ARBA" id="ARBA00022777"/>
    </source>
</evidence>
<dbReference type="Gene3D" id="3.30.565.10">
    <property type="entry name" value="Histidine kinase-like ATPase, C-terminal domain"/>
    <property type="match status" value="1"/>
</dbReference>
<evidence type="ECO:0000256" key="8">
    <source>
        <dbReference type="ARBA" id="ARBA00023012"/>
    </source>
</evidence>
<dbReference type="Proteomes" id="UP001199322">
    <property type="component" value="Unassembled WGS sequence"/>
</dbReference>
<evidence type="ECO:0000256" key="3">
    <source>
        <dbReference type="ARBA" id="ARBA00022553"/>
    </source>
</evidence>
<dbReference type="GO" id="GO:0005524">
    <property type="term" value="F:ATP binding"/>
    <property type="evidence" value="ECO:0007669"/>
    <property type="project" value="UniProtKB-KW"/>
</dbReference>
<feature type="region of interest" description="Disordered" evidence="11">
    <location>
        <begin position="582"/>
        <end position="606"/>
    </location>
</feature>
<dbReference type="EC" id="2.7.13.3" evidence="2"/>
<dbReference type="PANTHER" id="PTHR43065">
    <property type="entry name" value="SENSOR HISTIDINE KINASE"/>
    <property type="match status" value="1"/>
</dbReference>
<dbReference type="PROSITE" id="PS50109">
    <property type="entry name" value="HIS_KIN"/>
    <property type="match status" value="1"/>
</dbReference>
<dbReference type="InterPro" id="IPR005467">
    <property type="entry name" value="His_kinase_dom"/>
</dbReference>
<dbReference type="SMART" id="SM00448">
    <property type="entry name" value="REC"/>
    <property type="match status" value="2"/>
</dbReference>
<evidence type="ECO:0000256" key="11">
    <source>
        <dbReference type="SAM" id="MobiDB-lite"/>
    </source>
</evidence>
<dbReference type="InterPro" id="IPR036890">
    <property type="entry name" value="HATPase_C_sf"/>
</dbReference>
<dbReference type="SUPFAM" id="SSF55785">
    <property type="entry name" value="PYP-like sensor domain (PAS domain)"/>
    <property type="match status" value="1"/>
</dbReference>
<dbReference type="SUPFAM" id="SSF55874">
    <property type="entry name" value="ATPase domain of HSP90 chaperone/DNA topoisomerase II/histidine kinase"/>
    <property type="match status" value="1"/>
</dbReference>
<dbReference type="InterPro" id="IPR001789">
    <property type="entry name" value="Sig_transdc_resp-reg_receiver"/>
</dbReference>
<dbReference type="InterPro" id="IPR003661">
    <property type="entry name" value="HisK_dim/P_dom"/>
</dbReference>
<dbReference type="PROSITE" id="PS50113">
    <property type="entry name" value="PAC"/>
    <property type="match status" value="1"/>
</dbReference>
<evidence type="ECO:0000256" key="1">
    <source>
        <dbReference type="ARBA" id="ARBA00000085"/>
    </source>
</evidence>
<dbReference type="SUPFAM" id="SSF47384">
    <property type="entry name" value="Homodimeric domain of signal transducing histidine kinase"/>
    <property type="match status" value="1"/>
</dbReference>
<dbReference type="InterPro" id="IPR004358">
    <property type="entry name" value="Sig_transdc_His_kin-like_C"/>
</dbReference>
<keyword evidence="8" id="KW-0902">Two-component regulatory system</keyword>
<dbReference type="InterPro" id="IPR035965">
    <property type="entry name" value="PAS-like_dom_sf"/>
</dbReference>
<dbReference type="EMBL" id="QGBI01000032">
    <property type="protein sequence ID" value="MBX3893012.1"/>
    <property type="molecule type" value="Genomic_DNA"/>
</dbReference>
<feature type="modified residue" description="4-aspartylphosphate" evidence="9">
    <location>
        <position position="662"/>
    </location>
</feature>
<evidence type="ECO:0000256" key="10">
    <source>
        <dbReference type="SAM" id="Coils"/>
    </source>
</evidence>
<feature type="domain" description="Histidine kinase" evidence="12">
    <location>
        <begin position="212"/>
        <end position="435"/>
    </location>
</feature>
<feature type="domain" description="Response regulatory" evidence="13">
    <location>
        <begin position="458"/>
        <end position="574"/>
    </location>
</feature>
<dbReference type="PANTHER" id="PTHR43065:SF46">
    <property type="entry name" value="C4-DICARBOXYLATE TRANSPORT SENSOR PROTEIN DCTB"/>
    <property type="match status" value="1"/>
</dbReference>
<evidence type="ECO:0000256" key="2">
    <source>
        <dbReference type="ARBA" id="ARBA00012438"/>
    </source>
</evidence>
<keyword evidence="3 9" id="KW-0597">Phosphoprotein</keyword>
<dbReference type="InterPro" id="IPR003594">
    <property type="entry name" value="HATPase_dom"/>
</dbReference>
<dbReference type="GO" id="GO:0000155">
    <property type="term" value="F:phosphorelay sensor kinase activity"/>
    <property type="evidence" value="ECO:0007669"/>
    <property type="project" value="InterPro"/>
</dbReference>
<feature type="modified residue" description="4-aspartylphosphate" evidence="9">
    <location>
        <position position="508"/>
    </location>
</feature>
<dbReference type="InterPro" id="IPR011006">
    <property type="entry name" value="CheY-like_superfamily"/>
</dbReference>
<keyword evidence="6" id="KW-0418">Kinase</keyword>
<evidence type="ECO:0000259" key="14">
    <source>
        <dbReference type="PROSITE" id="PS50113"/>
    </source>
</evidence>
<sequence>MPFLAHHHDCLGWNGEMAQRVLAFDWASTELGPIQDWSPSLRAAVQMVLACPVPLVMLWGRHGYMVYNDAYAVFAGGRHPYLLGCPVELGWPEVADFNRHVMDVCLGGGTLSYRDKELVLLRNGRPEDVWMDLYYSPLPDDTGRPAGVLAIVVETTERVQTERERQAAEQALRQLTETLEQRVADALSARAEVEAQLRQAQKMEAIGNLTGGVAHDFNNVLQVIAGNLQMLAVEAPGNTRVQHRVAAATRAVQRGATLAAQLLAFARRQPLSPAVVNPTRLIQGMSEMLHRALGEAIKVQTHLADDLWHVQADRNQLENALLNLAINARDAMRGGGVLTIAATNVTLDSTQAQGRGQLAPGDYLVFSVTDTGVGMPPEVVEHVFEPFFTTKPDGHGTGLGLSMVFGFVTQSGGHVAIDSAVGRGTTVQLYFPRSTVAAQDDALDLRDTVVTPMGGRETILVVEDDTDVRLTAVDMLTQLGYRVLTAANGEAALELMNSGTPIDLLFTDVIMPGPIKGGELSIRAAQRVPPLPVLLVSGYTRDEILHDGRLPPGVTLLDKPYRRDDLARMVRNVLDSSRTVQARLQPTSTTSATTSPVPSIDVPATADTSRPPTVLLVEDDTASREAMQEVLATFGLQCLAAATAEDALALAHTRTVQVLLTDLTLPGRSGAELARTLRPLHPHMDVLLMTGYGAHAEIGEPIPGARVLAKPVELTLLHEALAPWLGTTVNAATRHVTNAA</sequence>
<evidence type="ECO:0000256" key="7">
    <source>
        <dbReference type="ARBA" id="ARBA00022840"/>
    </source>
</evidence>
<dbReference type="Gene3D" id="3.30.450.20">
    <property type="entry name" value="PAS domain"/>
    <property type="match status" value="1"/>
</dbReference>
<dbReference type="Gene3D" id="3.40.50.2300">
    <property type="match status" value="2"/>
</dbReference>
<dbReference type="SMART" id="SM00387">
    <property type="entry name" value="HATPase_c"/>
    <property type="match status" value="1"/>
</dbReference>